<evidence type="ECO:0000313" key="2">
    <source>
        <dbReference type="EMBL" id="OHX64811.1"/>
    </source>
</evidence>
<proteinExistence type="predicted"/>
<dbReference type="EMBL" id="JRYR02000002">
    <property type="protein sequence ID" value="OHX64811.1"/>
    <property type="molecule type" value="Genomic_DNA"/>
</dbReference>
<dbReference type="Proteomes" id="UP000179797">
    <property type="component" value="Unassembled WGS sequence"/>
</dbReference>
<reference evidence="2 3" key="1">
    <citation type="journal article" date="2012" name="Int. J. Syst. Evol. Microbiol.">
        <title>Flammeovirga pacifica sp. nov., isolated from deep-sea sediment.</title>
        <authorList>
            <person name="Xu H."/>
            <person name="Fu Y."/>
            <person name="Yang N."/>
            <person name="Ding Z."/>
            <person name="Lai Q."/>
            <person name="Zeng R."/>
        </authorList>
    </citation>
    <scope>NUCLEOTIDE SEQUENCE [LARGE SCALE GENOMIC DNA]</scope>
    <source>
        <strain evidence="3">DSM 24597 / LMG 26175 / WPAGA1</strain>
    </source>
</reference>
<comment type="caution">
    <text evidence="2">The sequence shown here is derived from an EMBL/GenBank/DDBJ whole genome shotgun (WGS) entry which is preliminary data.</text>
</comment>
<dbReference type="GO" id="GO:0016787">
    <property type="term" value="F:hydrolase activity"/>
    <property type="evidence" value="ECO:0007669"/>
    <property type="project" value="InterPro"/>
</dbReference>
<feature type="domain" description="3-keto-alpha-glucoside-1,2-lyase/3-keto-2-hydroxy-glucal hydratase" evidence="1">
    <location>
        <begin position="10"/>
        <end position="175"/>
    </location>
</feature>
<evidence type="ECO:0000313" key="3">
    <source>
        <dbReference type="Proteomes" id="UP000179797"/>
    </source>
</evidence>
<dbReference type="InterPro" id="IPR010496">
    <property type="entry name" value="AL/BT2_dom"/>
</dbReference>
<sequence>MHSNPADLFIIEDEVIRFHGKKIAYLMTDKSYENFELSLEYRWNTDSTFIKRSKNKNSGVMYLISPLIQDKIWPKGIQFQVKEGNTGDIILIDGYSLDVEDAKQAGKNIIATRYKDSSNATGDWNTITIRSRKGEIIQKLNGKVINKGKNPETQKGKILLQYEGYPIDFRNITITTF</sequence>
<dbReference type="Gene3D" id="2.60.120.560">
    <property type="entry name" value="Exo-inulinase, domain 1"/>
    <property type="match status" value="1"/>
</dbReference>
<evidence type="ECO:0000259" key="1">
    <source>
        <dbReference type="Pfam" id="PF06439"/>
    </source>
</evidence>
<protein>
    <recommendedName>
        <fullName evidence="1">3-keto-alpha-glucoside-1,2-lyase/3-keto-2-hydroxy-glucal hydratase domain-containing protein</fullName>
    </recommendedName>
</protein>
<dbReference type="Pfam" id="PF06439">
    <property type="entry name" value="3keto-disac_hyd"/>
    <property type="match status" value="1"/>
</dbReference>
<organism evidence="2 3">
    <name type="scientific">Flammeovirga pacifica</name>
    <dbReference type="NCBI Taxonomy" id="915059"/>
    <lineage>
        <taxon>Bacteria</taxon>
        <taxon>Pseudomonadati</taxon>
        <taxon>Bacteroidota</taxon>
        <taxon>Cytophagia</taxon>
        <taxon>Cytophagales</taxon>
        <taxon>Flammeovirgaceae</taxon>
        <taxon>Flammeovirga</taxon>
    </lineage>
</organism>
<dbReference type="AlphaFoldDB" id="A0A1S1YUW1"/>
<gene>
    <name evidence="2" type="ORF">NH26_23270</name>
</gene>
<name>A0A1S1YUW1_FLAPC</name>
<keyword evidence="3" id="KW-1185">Reference proteome</keyword>
<dbReference type="STRING" id="915059.NH26_23270"/>
<accession>A0A1S1YUW1</accession>